<name>A0A2N5DXC8_9GAMM</name>
<gene>
    <name evidence="2" type="ORF">CYR32_15995</name>
</gene>
<feature type="domain" description="HigA2-like helix-turn-helix" evidence="1">
    <location>
        <begin position="38"/>
        <end position="112"/>
    </location>
</feature>
<dbReference type="Gene3D" id="1.10.260.40">
    <property type="entry name" value="lambda repressor-like DNA-binding domains"/>
    <property type="match status" value="1"/>
</dbReference>
<dbReference type="RefSeq" id="WP_101826156.1">
    <property type="nucleotide sequence ID" value="NZ_PJZH01000020.1"/>
</dbReference>
<sequence>MTDKPKTYDDPVTRAGDNLFEALGFSAERADQLTQESDREILQLIAMKKQVMSEIADWMKEGDIKQITAAKILQVSRPRVSDVVNQKTEKFTLDALISMVGCIGKKVHLVIE</sequence>
<dbReference type="OrthoDB" id="8526848at2"/>
<dbReference type="GO" id="GO:0003677">
    <property type="term" value="F:DNA binding"/>
    <property type="evidence" value="ECO:0007669"/>
    <property type="project" value="InterPro"/>
</dbReference>
<dbReference type="AlphaFoldDB" id="A0A2N5DXC8"/>
<proteinExistence type="predicted"/>
<dbReference type="Proteomes" id="UP000234503">
    <property type="component" value="Unassembled WGS sequence"/>
</dbReference>
<comment type="caution">
    <text evidence="2">The sequence shown here is derived from an EMBL/GenBank/DDBJ whole genome shotgun (WGS) entry which is preliminary data.</text>
</comment>
<keyword evidence="3" id="KW-1185">Reference proteome</keyword>
<dbReference type="InterPro" id="IPR039554">
    <property type="entry name" value="HigA2-like_HTH"/>
</dbReference>
<dbReference type="EMBL" id="PJZH01000020">
    <property type="protein sequence ID" value="PLR32028.1"/>
    <property type="molecule type" value="Genomic_DNA"/>
</dbReference>
<protein>
    <submittedName>
        <fullName evidence="2">XRE family transcriptional regulator</fullName>
    </submittedName>
</protein>
<dbReference type="Pfam" id="PF13744">
    <property type="entry name" value="HTH_37"/>
    <property type="match status" value="1"/>
</dbReference>
<dbReference type="SUPFAM" id="SSF47413">
    <property type="entry name" value="lambda repressor-like DNA-binding domains"/>
    <property type="match status" value="1"/>
</dbReference>
<accession>A0A2N5DXC8</accession>
<evidence type="ECO:0000259" key="1">
    <source>
        <dbReference type="Pfam" id="PF13744"/>
    </source>
</evidence>
<organism evidence="2 3">
    <name type="scientific">Chimaeribacter coloradensis</name>
    <dbReference type="NCBI Taxonomy" id="2060068"/>
    <lineage>
        <taxon>Bacteria</taxon>
        <taxon>Pseudomonadati</taxon>
        <taxon>Pseudomonadota</taxon>
        <taxon>Gammaproteobacteria</taxon>
        <taxon>Enterobacterales</taxon>
        <taxon>Yersiniaceae</taxon>
        <taxon>Chimaeribacter</taxon>
    </lineage>
</organism>
<dbReference type="InterPro" id="IPR010982">
    <property type="entry name" value="Lambda_DNA-bd_dom_sf"/>
</dbReference>
<reference evidence="2 3" key="1">
    <citation type="submission" date="2017-12" db="EMBL/GenBank/DDBJ databases">
        <title>Characterization of six clinical isolates of Enterochimera gen. nov., a novel genus of the Yersiniaciae family and the three species Enterochimera arupensis sp. nov., Enterochimera coloradensis sp. nov, and Enterochimera californica sp. nov.</title>
        <authorList>
            <person name="Rossi A."/>
            <person name="Fisher M."/>
        </authorList>
    </citation>
    <scope>NUCLEOTIDE SEQUENCE [LARGE SCALE GENOMIC DNA]</scope>
    <source>
        <strain evidence="3">2016-Iso4</strain>
    </source>
</reference>
<evidence type="ECO:0000313" key="2">
    <source>
        <dbReference type="EMBL" id="PLR32028.1"/>
    </source>
</evidence>
<evidence type="ECO:0000313" key="3">
    <source>
        <dbReference type="Proteomes" id="UP000234503"/>
    </source>
</evidence>